<dbReference type="Proteomes" id="UP000583752">
    <property type="component" value="Unassembled WGS sequence"/>
</dbReference>
<feature type="transmembrane region" description="Helical" evidence="1">
    <location>
        <begin position="439"/>
        <end position="459"/>
    </location>
</feature>
<protein>
    <submittedName>
        <fullName evidence="2">Uncharacterized protein</fullName>
    </submittedName>
</protein>
<feature type="transmembrane region" description="Helical" evidence="1">
    <location>
        <begin position="59"/>
        <end position="83"/>
    </location>
</feature>
<feature type="transmembrane region" description="Helical" evidence="1">
    <location>
        <begin position="347"/>
        <end position="378"/>
    </location>
</feature>
<feature type="transmembrane region" description="Helical" evidence="1">
    <location>
        <begin position="413"/>
        <end position="433"/>
    </location>
</feature>
<keyword evidence="3" id="KW-1185">Reference proteome</keyword>
<keyword evidence="1" id="KW-0812">Transmembrane</keyword>
<evidence type="ECO:0000313" key="3">
    <source>
        <dbReference type="Proteomes" id="UP000583752"/>
    </source>
</evidence>
<reference evidence="2 3" key="1">
    <citation type="submission" date="2020-04" db="EMBL/GenBank/DDBJ databases">
        <title>Massilia sp. RP-1-19 isolated from soil.</title>
        <authorList>
            <person name="Dahal R.H."/>
        </authorList>
    </citation>
    <scope>NUCLEOTIDE SEQUENCE [LARGE SCALE GENOMIC DNA]</scope>
    <source>
        <strain evidence="2 3">RP-1-19</strain>
    </source>
</reference>
<comment type="caution">
    <text evidence="2">The sequence shown here is derived from an EMBL/GenBank/DDBJ whole genome shotgun (WGS) entry which is preliminary data.</text>
</comment>
<gene>
    <name evidence="2" type="ORF">HHL21_17460</name>
</gene>
<dbReference type="RefSeq" id="WP_169468192.1">
    <property type="nucleotide sequence ID" value="NZ_JABBGG010000010.1"/>
</dbReference>
<keyword evidence="1" id="KW-1133">Transmembrane helix</keyword>
<dbReference type="AlphaFoldDB" id="A0A848HNI7"/>
<feature type="transmembrane region" description="Helical" evidence="1">
    <location>
        <begin position="150"/>
        <end position="175"/>
    </location>
</feature>
<name>A0A848HNI7_9BURK</name>
<dbReference type="EMBL" id="JABBGG010000010">
    <property type="protein sequence ID" value="NML62832.1"/>
    <property type="molecule type" value="Genomic_DNA"/>
</dbReference>
<sequence length="518" mass="56427">MESVRRFGAIVGADLRERMRSTKFWVIQALLCMASWWSFPTMEQNYVVLGINGHLRGEYSSAWIGMVVAMLAVWLSLVGFYLVRGTVVRDFETRVWQLLVATPLTRSAYLLAKWCSNMAVLSLVLAGALAVGVAAQMVRGENLQLDLVELVKPALFLAIPSLALTSLLALVFDLIPWLRRTAGNVLFFILWIASLAATVPGMNSAAAREGGGPWLGDPRGMMVFQYSLVRQVAPQLKDEALRTGFCMVCGVKNHRRDRFAWPEWQQDAPMVAGRLFWLLLATGGVLLCAPWLDRAAASCEKPRAASASGSGRSMRLLDLLMSPLQSTQLGTLVAAELQLTLRQRPGWWWLALLFTAGAGMLAPIPAAALAVVGSWALLLDRYGQAALHERTTRTGPLIFSATGAGKRVLLARWTVLFALGALVNLPALMRFGATQPMTALAILIVAASLPAWSLAIGALTGNPRTFELLACVFGYLALNEVAVLNVSIDPGWTSLVHMVMLPVAIFVASKSWVRLSQR</sequence>
<evidence type="ECO:0000313" key="2">
    <source>
        <dbReference type="EMBL" id="NML62832.1"/>
    </source>
</evidence>
<feature type="transmembrane region" description="Helical" evidence="1">
    <location>
        <begin position="118"/>
        <end position="138"/>
    </location>
</feature>
<feature type="transmembrane region" description="Helical" evidence="1">
    <location>
        <begin position="21"/>
        <end position="39"/>
    </location>
</feature>
<proteinExistence type="predicted"/>
<feature type="transmembrane region" description="Helical" evidence="1">
    <location>
        <begin position="275"/>
        <end position="292"/>
    </location>
</feature>
<organism evidence="2 3">
    <name type="scientific">Massilia polaris</name>
    <dbReference type="NCBI Taxonomy" id="2728846"/>
    <lineage>
        <taxon>Bacteria</taxon>
        <taxon>Pseudomonadati</taxon>
        <taxon>Pseudomonadota</taxon>
        <taxon>Betaproteobacteria</taxon>
        <taxon>Burkholderiales</taxon>
        <taxon>Oxalobacteraceae</taxon>
        <taxon>Telluria group</taxon>
        <taxon>Massilia</taxon>
    </lineage>
</organism>
<feature type="transmembrane region" description="Helical" evidence="1">
    <location>
        <begin position="494"/>
        <end position="513"/>
    </location>
</feature>
<evidence type="ECO:0000256" key="1">
    <source>
        <dbReference type="SAM" id="Phobius"/>
    </source>
</evidence>
<feature type="transmembrane region" description="Helical" evidence="1">
    <location>
        <begin position="181"/>
        <end position="199"/>
    </location>
</feature>
<keyword evidence="1" id="KW-0472">Membrane</keyword>
<accession>A0A848HNI7</accession>